<keyword evidence="5" id="KW-1185">Reference proteome</keyword>
<keyword evidence="2" id="KW-0012">Acyltransferase</keyword>
<dbReference type="Pfam" id="PF00583">
    <property type="entry name" value="Acetyltransf_1"/>
    <property type="match status" value="1"/>
</dbReference>
<dbReference type="Proteomes" id="UP000562254">
    <property type="component" value="Unassembled WGS sequence"/>
</dbReference>
<dbReference type="InterPro" id="IPR016181">
    <property type="entry name" value="Acyl_CoA_acyltransferase"/>
</dbReference>
<proteinExistence type="predicted"/>
<dbReference type="PANTHER" id="PTHR43877">
    <property type="entry name" value="AMINOALKYLPHOSPHONATE N-ACETYLTRANSFERASE-RELATED-RELATED"/>
    <property type="match status" value="1"/>
</dbReference>
<dbReference type="RefSeq" id="WP_184486326.1">
    <property type="nucleotide sequence ID" value="NZ_JAAEDJ010000002.1"/>
</dbReference>
<dbReference type="EMBL" id="JACIJE010000009">
    <property type="protein sequence ID" value="MBB5690928.1"/>
    <property type="molecule type" value="Genomic_DNA"/>
</dbReference>
<dbReference type="SUPFAM" id="SSF55729">
    <property type="entry name" value="Acyl-CoA N-acyltransferases (Nat)"/>
    <property type="match status" value="1"/>
</dbReference>
<evidence type="ECO:0000259" key="3">
    <source>
        <dbReference type="PROSITE" id="PS51186"/>
    </source>
</evidence>
<protein>
    <submittedName>
        <fullName evidence="4">GNAT superfamily N-acetyltransferase</fullName>
    </submittedName>
</protein>
<dbReference type="InterPro" id="IPR050832">
    <property type="entry name" value="Bact_Acetyltransf"/>
</dbReference>
<dbReference type="GO" id="GO:0016747">
    <property type="term" value="F:acyltransferase activity, transferring groups other than amino-acyl groups"/>
    <property type="evidence" value="ECO:0007669"/>
    <property type="project" value="InterPro"/>
</dbReference>
<gene>
    <name evidence="4" type="ORF">FHS88_003071</name>
</gene>
<dbReference type="CDD" id="cd04301">
    <property type="entry name" value="NAT_SF"/>
    <property type="match status" value="1"/>
</dbReference>
<dbReference type="InterPro" id="IPR000182">
    <property type="entry name" value="GNAT_dom"/>
</dbReference>
<dbReference type="Gene3D" id="3.40.630.30">
    <property type="match status" value="1"/>
</dbReference>
<sequence length="148" mass="16641">MNEPRRARPGEAEALRALVRAAYAKYIPRLGREPAPMLDDYAARIAAGEAWVLEEDGALLGALILEDEPGALLLYNIAIAPEAQGKGIGRRLITFTEAEARRRGYARLRLYTNEKMVENVAMYPRLGFTETHRGSEAGHRRVYFEKRV</sequence>
<name>A0A840XQM2_9PROT</name>
<comment type="caution">
    <text evidence="4">The sequence shown here is derived from an EMBL/GenBank/DDBJ whole genome shotgun (WGS) entry which is preliminary data.</text>
</comment>
<accession>A0A840XQM2</accession>
<dbReference type="AlphaFoldDB" id="A0A840XQM2"/>
<organism evidence="4 5">
    <name type="scientific">Neoroseomonas alkaliterrae</name>
    <dbReference type="NCBI Taxonomy" id="1452450"/>
    <lineage>
        <taxon>Bacteria</taxon>
        <taxon>Pseudomonadati</taxon>
        <taxon>Pseudomonadota</taxon>
        <taxon>Alphaproteobacteria</taxon>
        <taxon>Acetobacterales</taxon>
        <taxon>Acetobacteraceae</taxon>
        <taxon>Neoroseomonas</taxon>
    </lineage>
</organism>
<dbReference type="PROSITE" id="PS51186">
    <property type="entry name" value="GNAT"/>
    <property type="match status" value="1"/>
</dbReference>
<evidence type="ECO:0000256" key="2">
    <source>
        <dbReference type="ARBA" id="ARBA00023315"/>
    </source>
</evidence>
<feature type="domain" description="N-acetyltransferase" evidence="3">
    <location>
        <begin position="2"/>
        <end position="148"/>
    </location>
</feature>
<keyword evidence="1 4" id="KW-0808">Transferase</keyword>
<reference evidence="4 5" key="1">
    <citation type="submission" date="2020-08" db="EMBL/GenBank/DDBJ databases">
        <title>Genomic Encyclopedia of Type Strains, Phase IV (KMG-IV): sequencing the most valuable type-strain genomes for metagenomic binning, comparative biology and taxonomic classification.</title>
        <authorList>
            <person name="Goeker M."/>
        </authorList>
    </citation>
    <scope>NUCLEOTIDE SEQUENCE [LARGE SCALE GENOMIC DNA]</scope>
    <source>
        <strain evidence="4 5">DSM 25895</strain>
    </source>
</reference>
<dbReference type="PANTHER" id="PTHR43877:SF2">
    <property type="entry name" value="AMINOALKYLPHOSPHONATE N-ACETYLTRANSFERASE-RELATED"/>
    <property type="match status" value="1"/>
</dbReference>
<evidence type="ECO:0000313" key="4">
    <source>
        <dbReference type="EMBL" id="MBB5690928.1"/>
    </source>
</evidence>
<evidence type="ECO:0000256" key="1">
    <source>
        <dbReference type="ARBA" id="ARBA00022679"/>
    </source>
</evidence>
<evidence type="ECO:0000313" key="5">
    <source>
        <dbReference type="Proteomes" id="UP000562254"/>
    </source>
</evidence>